<dbReference type="AlphaFoldDB" id="A0A1V9ZX43"/>
<feature type="region of interest" description="Disordered" evidence="6">
    <location>
        <begin position="161"/>
        <end position="188"/>
    </location>
</feature>
<dbReference type="CDD" id="cd07979">
    <property type="entry name" value="HFD_TAF9"/>
    <property type="match status" value="1"/>
</dbReference>
<dbReference type="InterPro" id="IPR003162">
    <property type="entry name" value="TFIID-31"/>
</dbReference>
<keyword evidence="8" id="KW-1185">Reference proteome</keyword>
<evidence type="ECO:0000256" key="6">
    <source>
        <dbReference type="SAM" id="MobiDB-lite"/>
    </source>
</evidence>
<feature type="compositionally biased region" description="Polar residues" evidence="6">
    <location>
        <begin position="162"/>
        <end position="174"/>
    </location>
</feature>
<dbReference type="SUPFAM" id="SSF47113">
    <property type="entry name" value="Histone-fold"/>
    <property type="match status" value="1"/>
</dbReference>
<dbReference type="GO" id="GO:0046982">
    <property type="term" value="F:protein heterodimerization activity"/>
    <property type="evidence" value="ECO:0007669"/>
    <property type="project" value="InterPro"/>
</dbReference>
<gene>
    <name evidence="7" type="ORF">THRCLA_21382</name>
</gene>
<dbReference type="PANTHER" id="PTHR48068">
    <property type="entry name" value="TAF9 RNA POLYMERASE II, TATA BOX-BINDING PROTEIN (TBP)-ASSOCIATED FACTOR"/>
    <property type="match status" value="1"/>
</dbReference>
<comment type="similarity">
    <text evidence="2">Belongs to the TAF9 family.</text>
</comment>
<dbReference type="GO" id="GO:0003713">
    <property type="term" value="F:transcription coactivator activity"/>
    <property type="evidence" value="ECO:0007669"/>
    <property type="project" value="TreeGrafter"/>
</dbReference>
<dbReference type="InterPro" id="IPR009072">
    <property type="entry name" value="Histone-fold"/>
</dbReference>
<organism evidence="7 8">
    <name type="scientific">Thraustotheca clavata</name>
    <dbReference type="NCBI Taxonomy" id="74557"/>
    <lineage>
        <taxon>Eukaryota</taxon>
        <taxon>Sar</taxon>
        <taxon>Stramenopiles</taxon>
        <taxon>Oomycota</taxon>
        <taxon>Saprolegniomycetes</taxon>
        <taxon>Saprolegniales</taxon>
        <taxon>Achlyaceae</taxon>
        <taxon>Thraustotheca</taxon>
    </lineage>
</organism>
<proteinExistence type="inferred from homology"/>
<evidence type="ECO:0000256" key="5">
    <source>
        <dbReference type="ARBA" id="ARBA00023242"/>
    </source>
</evidence>
<reference evidence="7 8" key="1">
    <citation type="journal article" date="2014" name="Genome Biol. Evol.">
        <title>The secreted proteins of Achlya hypogyna and Thraustotheca clavata identify the ancestral oomycete secretome and reveal gene acquisitions by horizontal gene transfer.</title>
        <authorList>
            <person name="Misner I."/>
            <person name="Blouin N."/>
            <person name="Leonard G."/>
            <person name="Richards T.A."/>
            <person name="Lane C.E."/>
        </authorList>
    </citation>
    <scope>NUCLEOTIDE SEQUENCE [LARGE SCALE GENOMIC DNA]</scope>
    <source>
        <strain evidence="7 8">ATCC 34112</strain>
    </source>
</reference>
<dbReference type="GO" id="GO:0016251">
    <property type="term" value="F:RNA polymerase II general transcription initiation factor activity"/>
    <property type="evidence" value="ECO:0007669"/>
    <property type="project" value="TreeGrafter"/>
</dbReference>
<dbReference type="STRING" id="74557.A0A1V9ZX43"/>
<evidence type="ECO:0000256" key="3">
    <source>
        <dbReference type="ARBA" id="ARBA00023015"/>
    </source>
</evidence>
<comment type="subcellular location">
    <subcellularLocation>
        <location evidence="1">Nucleus</location>
    </subcellularLocation>
</comment>
<feature type="region of interest" description="Disordered" evidence="6">
    <location>
        <begin position="1"/>
        <end position="34"/>
    </location>
</feature>
<dbReference type="GO" id="GO:0005669">
    <property type="term" value="C:transcription factor TFIID complex"/>
    <property type="evidence" value="ECO:0007669"/>
    <property type="project" value="TreeGrafter"/>
</dbReference>
<dbReference type="GO" id="GO:0000124">
    <property type="term" value="C:SAGA complex"/>
    <property type="evidence" value="ECO:0007669"/>
    <property type="project" value="TreeGrafter"/>
</dbReference>
<dbReference type="Gene3D" id="1.10.20.10">
    <property type="entry name" value="Histone, subunit A"/>
    <property type="match status" value="1"/>
</dbReference>
<keyword evidence="3" id="KW-0805">Transcription regulation</keyword>
<keyword evidence="5" id="KW-0539">Nucleus</keyword>
<dbReference type="PANTHER" id="PTHR48068:SF4">
    <property type="entry name" value="TATA-BOX BINDING PROTEIN ASSOCIATED FACTOR 9"/>
    <property type="match status" value="1"/>
</dbReference>
<dbReference type="Proteomes" id="UP000243217">
    <property type="component" value="Unassembled WGS sequence"/>
</dbReference>
<accession>A0A1V9ZX43</accession>
<comment type="caution">
    <text evidence="7">The sequence shown here is derived from an EMBL/GenBank/DDBJ whole genome shotgun (WGS) entry which is preliminary data.</text>
</comment>
<evidence type="ECO:0000256" key="2">
    <source>
        <dbReference type="ARBA" id="ARBA00007646"/>
    </source>
</evidence>
<evidence type="ECO:0008006" key="9">
    <source>
        <dbReference type="Google" id="ProtNLM"/>
    </source>
</evidence>
<evidence type="ECO:0000256" key="1">
    <source>
        <dbReference type="ARBA" id="ARBA00004123"/>
    </source>
</evidence>
<dbReference type="InterPro" id="IPR051431">
    <property type="entry name" value="TFIID_subunit_9"/>
</dbReference>
<evidence type="ECO:0000313" key="8">
    <source>
        <dbReference type="Proteomes" id="UP000243217"/>
    </source>
</evidence>
<dbReference type="OrthoDB" id="341924at2759"/>
<keyword evidence="4" id="KW-0804">Transcription</keyword>
<dbReference type="GO" id="GO:0051123">
    <property type="term" value="P:RNA polymerase II preinitiation complex assembly"/>
    <property type="evidence" value="ECO:0007669"/>
    <property type="project" value="TreeGrafter"/>
</dbReference>
<evidence type="ECO:0000256" key="4">
    <source>
        <dbReference type="ARBA" id="ARBA00023163"/>
    </source>
</evidence>
<sequence length="205" mass="23252">MSDSKEGKRRKMNAVSSSAIEEETTEEPTSKEVHEPEDVAVIKNILESMGVVKYEPRVISQLLEFVHRYTTNVLVDAQEYSHYASKPEMDQDDIRLAAMSRLHHTYSQMPPRELMMELAEKRNAIPLPPIPNEYGVRLPSPEYQISTDHIPYISTHRMHPPTSMNSTPSMTPMTHHSMPSPASRGSRNIKFSAAPIPIRIKSGYP</sequence>
<dbReference type="Pfam" id="PF02291">
    <property type="entry name" value="TFIID-31kDa"/>
    <property type="match status" value="1"/>
</dbReference>
<dbReference type="EMBL" id="JNBS01001111">
    <property type="protein sequence ID" value="OQS02574.1"/>
    <property type="molecule type" value="Genomic_DNA"/>
</dbReference>
<evidence type="ECO:0000313" key="7">
    <source>
        <dbReference type="EMBL" id="OQS02574.1"/>
    </source>
</evidence>
<name>A0A1V9ZX43_9STRA</name>
<protein>
    <recommendedName>
        <fullName evidence="9">Transcription initiation factor TFIID subunit 9</fullName>
    </recommendedName>
</protein>